<dbReference type="SUPFAM" id="SSF48452">
    <property type="entry name" value="TPR-like"/>
    <property type="match status" value="4"/>
</dbReference>
<dbReference type="SMART" id="SM00028">
    <property type="entry name" value="TPR"/>
    <property type="match status" value="10"/>
</dbReference>
<dbReference type="EMBL" id="JADEWU010000084">
    <property type="protein sequence ID" value="MBE9146165.1"/>
    <property type="molecule type" value="Genomic_DNA"/>
</dbReference>
<dbReference type="InterPro" id="IPR010827">
    <property type="entry name" value="BamA/TamA_POTRA"/>
</dbReference>
<feature type="transmembrane region" description="Helical" evidence="5">
    <location>
        <begin position="21"/>
        <end position="46"/>
    </location>
</feature>
<feature type="domain" description="POTRA" evidence="6">
    <location>
        <begin position="159"/>
        <end position="234"/>
    </location>
</feature>
<dbReference type="Pfam" id="PF13174">
    <property type="entry name" value="TPR_6"/>
    <property type="match status" value="1"/>
</dbReference>
<protein>
    <submittedName>
        <fullName evidence="7">CHAT domain-containing protein</fullName>
    </submittedName>
</protein>
<dbReference type="Gene3D" id="3.10.20.310">
    <property type="entry name" value="membrane protein fhac"/>
    <property type="match status" value="3"/>
</dbReference>
<organism evidence="7 8">
    <name type="scientific">Planktothrix mougeotii LEGE 06226</name>
    <dbReference type="NCBI Taxonomy" id="1828728"/>
    <lineage>
        <taxon>Bacteria</taxon>
        <taxon>Bacillati</taxon>
        <taxon>Cyanobacteriota</taxon>
        <taxon>Cyanophyceae</taxon>
        <taxon>Oscillatoriophycideae</taxon>
        <taxon>Oscillatoriales</taxon>
        <taxon>Microcoleaceae</taxon>
        <taxon>Planktothrix</taxon>
    </lineage>
</organism>
<dbReference type="Pfam" id="PF08479">
    <property type="entry name" value="POTRA_2"/>
    <property type="match status" value="1"/>
</dbReference>
<dbReference type="Pfam" id="PF13424">
    <property type="entry name" value="TPR_12"/>
    <property type="match status" value="1"/>
</dbReference>
<evidence type="ECO:0000313" key="7">
    <source>
        <dbReference type="EMBL" id="MBE9146165.1"/>
    </source>
</evidence>
<dbReference type="InterPro" id="IPR034746">
    <property type="entry name" value="POTRA"/>
</dbReference>
<feature type="domain" description="POTRA" evidence="6">
    <location>
        <begin position="86"/>
        <end position="158"/>
    </location>
</feature>
<keyword evidence="5" id="KW-0812">Transmembrane</keyword>
<name>A0ABR9UI76_9CYAN</name>
<dbReference type="RefSeq" id="WP_193871537.1">
    <property type="nucleotide sequence ID" value="NZ_JADEWU010000084.1"/>
</dbReference>
<feature type="repeat" description="TPR" evidence="3">
    <location>
        <begin position="1053"/>
        <end position="1086"/>
    </location>
</feature>
<dbReference type="Pfam" id="PF12770">
    <property type="entry name" value="CHAT"/>
    <property type="match status" value="1"/>
</dbReference>
<sequence>MQNNRKKQQNFQGQPQKLENLPTLTFKMGSVVTILTSGFLGISALASNHLSETKKFPVHPVLETLQAQTTPASEPNNPNVNPNIEVLIAEVVIKGIEDIQLQKEIEQILYTKAGKTTTRQKLQEDINQIFALGWFRTVQVIPEDTPKGVRVTFVVEVNPVLRSINVIGNQVLTTEIVQQIFQPQFNQRINLKQIEAGIQKINAWYQEKGYAIAQFITTPEISNDGVVTLTVAEGVIEDIQIQFIDANNQVDSATTSINNLEEQSPFKNAIQIKIGDAFNRNIAEAEIQRIFGIGGFTDVKLSLNPGVKNPNSAIIIYQIQSQTTSERLEQEAEKLSKETTPESQEKAIEKYQQVAQNYAQKGDRLRQALILRKMADLEAQTVEKLIAESQSLNTSPLLSAKTSLKGDNRLNLDSSSSLGSLLQSQNITANNSAKSATVIQLPTLEKVEPDLLGLSTLIPPPPPDPNTEKIIKAQTKTVEKQQKTLKYLNESLKVFQEADDDWGEILQIYQMGYLHRKWKEPEQAIQYLNQALEGSKSLDSSKAYWLEIAVLNEIGLSLQELEKYSQSLQTFKKLLSKFQKLQSKKIEMPKGELSYQFEIRGLKTNEPEIFYNLYLNFKHELSNIQDSDPDQRQKVEAIILGSTLIQIGKAYQRLDDQPAKIAVFQESLEVFKQQLQILKEANDPLWSAIFLGMATISALEFDNPQQSLTQIREIVALNQSINQPEIAAGLLLLWVGLQTYHSPDSEQVLPALEDAISLINQVQLPEWKSGLEIVAAWLYMTLDNPVKAKSLLAQVPSSIEQVKQLELSIPLRLALAGVYQKLEEKQQALTIISPISTQINTLNKPEISSLLFMGLAWLYDTLDERRLALETLNQAVNKSQQVPQAELAIALSLASSWLSSQLGNLQLANTTAEQAFSQINTLNQPLVKIGLLTGWAWVMEKNFDDQKTMTALRQGVQGLLNQTNPSQPSLEIQLIAFVPEILVLLKQPQLAIAFYEEIGLFHQEKLNNLPQANGFFEKIPDTYRRMGKPQLAIEKYQTVTTTYQQLGNIQEATRALLKLGQSYQEIGEYQQAIDSFNQAGELLQNSPYKQQAPLTYQEIGRFYGSLGDPQQAQLYYKRAKELAQQIGDTAQVVDILVDIGDWYRRWGEAQPALDAYQQALEQLSYLSESNRLLLPRWQETLQAAISQGEWTKLQALIINSQPQAVIQAKMSLAYSDLGKKPEAIAAFQQAVTLAQSADLAVKRQMFIQGAILYEALEEPQQAIYFLKQAQVDSQAFLSTVDDSPQDATILTFLGKLNAQMGQTQEALEYYNQALELAKDMGNPALESDALYRIAEVEHNAKDFLSAQKHLEAALKIVEALRTEIADLGLRASYFATVQDYYDLYIDVLMQQHQMNPTQGYDAQALYASERAKARTLLELLALANTDIRQGADPQLLAKERSLQHQFQSLEEHRLNLLAENAPSEQIQALEQRQQELLQQYRDLRTKLQTTPNRYANLTQPQPLTLNEIQQQVLDEQTLLLQYALGKEQSYVWAVTKTQINSYQLPGRQEIETLAKEMRETLTSPRERTRLNNLATVGNRLTAMILNPVASQLQNKRLLIVGDGILHYVPFSALPIPQSSSLETDYQPLILQHEIVNLPSVSTLAALRQETATRPLATKTVAILADPVFSPDDERVQSKGTQPSGAPPVEAVNLLTRAAREVGISWQRLMATRREAETIMGLVSETQRSQVLDFQANREQATSSQLANYRIIHWATHGFVNSRNPELSGMVMSLVDEQGNWQNGYLRLNDIYNLNLPSELVVLSACQTGLGKNIRGEGLVGLTRGFMYAGTPRVVASLWYVDDVATAELMSKFYPAMLSQGLTPSAALRAAQLQMWQNPEWQSPYYWAAFSLQGEWKPSQQL</sequence>
<dbReference type="PROSITE" id="PS50293">
    <property type="entry name" value="TPR_REGION"/>
    <property type="match status" value="1"/>
</dbReference>
<comment type="caution">
    <text evidence="7">The sequence shown here is derived from an EMBL/GenBank/DDBJ whole genome shotgun (WGS) entry which is preliminary data.</text>
</comment>
<feature type="repeat" description="TPR" evidence="3">
    <location>
        <begin position="1287"/>
        <end position="1320"/>
    </location>
</feature>
<dbReference type="InterPro" id="IPR024983">
    <property type="entry name" value="CHAT_dom"/>
</dbReference>
<evidence type="ECO:0000256" key="1">
    <source>
        <dbReference type="ARBA" id="ARBA00004370"/>
    </source>
</evidence>
<feature type="coiled-coil region" evidence="4">
    <location>
        <begin position="318"/>
        <end position="368"/>
    </location>
</feature>
<keyword evidence="4" id="KW-0175">Coiled coil</keyword>
<gene>
    <name evidence="7" type="ORF">IQ236_23520</name>
</gene>
<evidence type="ECO:0000313" key="8">
    <source>
        <dbReference type="Proteomes" id="UP000640725"/>
    </source>
</evidence>
<evidence type="ECO:0000256" key="5">
    <source>
        <dbReference type="SAM" id="Phobius"/>
    </source>
</evidence>
<accession>A0ABR9UI76</accession>
<dbReference type="Pfam" id="PF13181">
    <property type="entry name" value="TPR_8"/>
    <property type="match status" value="3"/>
</dbReference>
<keyword evidence="3" id="KW-0802">TPR repeat</keyword>
<dbReference type="Proteomes" id="UP000640725">
    <property type="component" value="Unassembled WGS sequence"/>
</dbReference>
<dbReference type="PANTHER" id="PTHR10098">
    <property type="entry name" value="RAPSYN-RELATED"/>
    <property type="match status" value="1"/>
</dbReference>
<dbReference type="Pfam" id="PF07244">
    <property type="entry name" value="POTRA"/>
    <property type="match status" value="1"/>
</dbReference>
<dbReference type="PROSITE" id="PS51779">
    <property type="entry name" value="POTRA"/>
    <property type="match status" value="2"/>
</dbReference>
<reference evidence="7 8" key="1">
    <citation type="submission" date="2020-10" db="EMBL/GenBank/DDBJ databases">
        <authorList>
            <person name="Castelo-Branco R."/>
            <person name="Eusebio N."/>
            <person name="Adriana R."/>
            <person name="Vieira A."/>
            <person name="Brugerolle De Fraissinette N."/>
            <person name="Rezende De Castro R."/>
            <person name="Schneider M.P."/>
            <person name="Vasconcelos V."/>
            <person name="Leao P.N."/>
        </authorList>
    </citation>
    <scope>NUCLEOTIDE SEQUENCE [LARGE SCALE GENOMIC DNA]</scope>
    <source>
        <strain evidence="7 8">LEGE 06226</strain>
    </source>
</reference>
<evidence type="ECO:0000259" key="6">
    <source>
        <dbReference type="PROSITE" id="PS51779"/>
    </source>
</evidence>
<evidence type="ECO:0000256" key="3">
    <source>
        <dbReference type="PROSITE-ProRule" id="PRU00339"/>
    </source>
</evidence>
<keyword evidence="8" id="KW-1185">Reference proteome</keyword>
<dbReference type="Gene3D" id="1.25.40.10">
    <property type="entry name" value="Tetratricopeptide repeat domain"/>
    <property type="match status" value="4"/>
</dbReference>
<evidence type="ECO:0000256" key="2">
    <source>
        <dbReference type="ARBA" id="ARBA00023136"/>
    </source>
</evidence>
<proteinExistence type="predicted"/>
<dbReference type="InterPro" id="IPR011990">
    <property type="entry name" value="TPR-like_helical_dom_sf"/>
</dbReference>
<dbReference type="PROSITE" id="PS50005">
    <property type="entry name" value="TPR"/>
    <property type="match status" value="2"/>
</dbReference>
<dbReference type="InterPro" id="IPR019734">
    <property type="entry name" value="TPR_rpt"/>
</dbReference>
<dbReference type="InterPro" id="IPR013686">
    <property type="entry name" value="Polypept-transport_assoc_ShlB"/>
</dbReference>
<dbReference type="PANTHER" id="PTHR10098:SF108">
    <property type="entry name" value="TETRATRICOPEPTIDE REPEAT PROTEIN 28"/>
    <property type="match status" value="1"/>
</dbReference>
<keyword evidence="2 5" id="KW-0472">Membrane</keyword>
<evidence type="ECO:0000256" key="4">
    <source>
        <dbReference type="SAM" id="Coils"/>
    </source>
</evidence>
<comment type="subcellular location">
    <subcellularLocation>
        <location evidence="1">Membrane</location>
    </subcellularLocation>
</comment>
<keyword evidence="5" id="KW-1133">Transmembrane helix</keyword>